<accession>A0A0A9BV67</accession>
<sequence>MLNFGVLFFFESSVYMKQ</sequence>
<reference evidence="1" key="2">
    <citation type="journal article" date="2015" name="Data Brief">
        <title>Shoot transcriptome of the giant reed, Arundo donax.</title>
        <authorList>
            <person name="Barrero R.A."/>
            <person name="Guerrero F.D."/>
            <person name="Moolhuijzen P."/>
            <person name="Goolsby J.A."/>
            <person name="Tidwell J."/>
            <person name="Bellgard S.E."/>
            <person name="Bellgard M.I."/>
        </authorList>
    </citation>
    <scope>NUCLEOTIDE SEQUENCE</scope>
    <source>
        <tissue evidence="1">Shoot tissue taken approximately 20 cm above the soil surface</tissue>
    </source>
</reference>
<dbReference type="EMBL" id="GBRH01230694">
    <property type="protein sequence ID" value="JAD67201.1"/>
    <property type="molecule type" value="Transcribed_RNA"/>
</dbReference>
<protein>
    <submittedName>
        <fullName evidence="1">Uncharacterized protein</fullName>
    </submittedName>
</protein>
<dbReference type="AlphaFoldDB" id="A0A0A9BV67"/>
<reference evidence="1" key="1">
    <citation type="submission" date="2014-09" db="EMBL/GenBank/DDBJ databases">
        <authorList>
            <person name="Magalhaes I.L.F."/>
            <person name="Oliveira U."/>
            <person name="Santos F.R."/>
            <person name="Vidigal T.H.D.A."/>
            <person name="Brescovit A.D."/>
            <person name="Santos A.J."/>
        </authorList>
    </citation>
    <scope>NUCLEOTIDE SEQUENCE</scope>
    <source>
        <tissue evidence="1">Shoot tissue taken approximately 20 cm above the soil surface</tissue>
    </source>
</reference>
<organism evidence="1">
    <name type="scientific">Arundo donax</name>
    <name type="common">Giant reed</name>
    <name type="synonym">Donax arundinaceus</name>
    <dbReference type="NCBI Taxonomy" id="35708"/>
    <lineage>
        <taxon>Eukaryota</taxon>
        <taxon>Viridiplantae</taxon>
        <taxon>Streptophyta</taxon>
        <taxon>Embryophyta</taxon>
        <taxon>Tracheophyta</taxon>
        <taxon>Spermatophyta</taxon>
        <taxon>Magnoliopsida</taxon>
        <taxon>Liliopsida</taxon>
        <taxon>Poales</taxon>
        <taxon>Poaceae</taxon>
        <taxon>PACMAD clade</taxon>
        <taxon>Arundinoideae</taxon>
        <taxon>Arundineae</taxon>
        <taxon>Arundo</taxon>
    </lineage>
</organism>
<proteinExistence type="predicted"/>
<name>A0A0A9BV67_ARUDO</name>
<evidence type="ECO:0000313" key="1">
    <source>
        <dbReference type="EMBL" id="JAD67201.1"/>
    </source>
</evidence>